<reference evidence="1" key="1">
    <citation type="submission" date="2020-11" db="EMBL/GenBank/DDBJ databases">
        <authorList>
            <person name="Tran Van P."/>
        </authorList>
    </citation>
    <scope>NUCLEOTIDE SEQUENCE</scope>
</reference>
<dbReference type="Proteomes" id="UP000677054">
    <property type="component" value="Unassembled WGS sequence"/>
</dbReference>
<accession>A0A7R9A2K4</accession>
<dbReference type="EMBL" id="CAJPEV010000074">
    <property type="protein sequence ID" value="CAG0880127.1"/>
    <property type="molecule type" value="Genomic_DNA"/>
</dbReference>
<name>A0A7R9A2K4_9CRUS</name>
<protein>
    <submittedName>
        <fullName evidence="1">Uncharacterized protein</fullName>
    </submittedName>
</protein>
<keyword evidence="2" id="KW-1185">Reference proteome</keyword>
<dbReference type="AlphaFoldDB" id="A0A7R9A2K4"/>
<sequence length="80" mass="8959">MHQAALLSRGEQRAALEDFMQTELLSENQRDLYQFALDADIIIHPVGFRLILGLLALDVKPEDICHVLEDVLCPATSTLL</sequence>
<evidence type="ECO:0000313" key="1">
    <source>
        <dbReference type="EMBL" id="CAD7240922.1"/>
    </source>
</evidence>
<dbReference type="EMBL" id="LR899591">
    <property type="protein sequence ID" value="CAD7240922.1"/>
    <property type="molecule type" value="Genomic_DNA"/>
</dbReference>
<gene>
    <name evidence="1" type="ORF">DSTB1V02_LOCUS924</name>
</gene>
<proteinExistence type="predicted"/>
<organism evidence="1">
    <name type="scientific">Darwinula stevensoni</name>
    <dbReference type="NCBI Taxonomy" id="69355"/>
    <lineage>
        <taxon>Eukaryota</taxon>
        <taxon>Metazoa</taxon>
        <taxon>Ecdysozoa</taxon>
        <taxon>Arthropoda</taxon>
        <taxon>Crustacea</taxon>
        <taxon>Oligostraca</taxon>
        <taxon>Ostracoda</taxon>
        <taxon>Podocopa</taxon>
        <taxon>Podocopida</taxon>
        <taxon>Darwinulocopina</taxon>
        <taxon>Darwinuloidea</taxon>
        <taxon>Darwinulidae</taxon>
        <taxon>Darwinula</taxon>
    </lineage>
</organism>
<evidence type="ECO:0000313" key="2">
    <source>
        <dbReference type="Proteomes" id="UP000677054"/>
    </source>
</evidence>